<dbReference type="InterPro" id="IPR005467">
    <property type="entry name" value="His_kinase_dom"/>
</dbReference>
<comment type="catalytic activity">
    <reaction evidence="1">
        <text>ATP + protein L-histidine = ADP + protein N-phospho-L-histidine.</text>
        <dbReference type="EC" id="2.7.13.3"/>
    </reaction>
</comment>
<dbReference type="Gene3D" id="3.30.450.20">
    <property type="entry name" value="PAS domain"/>
    <property type="match status" value="1"/>
</dbReference>
<dbReference type="PANTHER" id="PTHR43547">
    <property type="entry name" value="TWO-COMPONENT HISTIDINE KINASE"/>
    <property type="match status" value="1"/>
</dbReference>
<dbReference type="PRINTS" id="PR00344">
    <property type="entry name" value="BCTRLSENSOR"/>
</dbReference>
<dbReference type="Pfam" id="PF00072">
    <property type="entry name" value="Response_reg"/>
    <property type="match status" value="1"/>
</dbReference>
<dbReference type="EC" id="2.7.13.3" evidence="2"/>
<dbReference type="SMART" id="SM00387">
    <property type="entry name" value="HATPase_c"/>
    <property type="match status" value="2"/>
</dbReference>
<dbReference type="InterPro" id="IPR003018">
    <property type="entry name" value="GAF"/>
</dbReference>
<dbReference type="GO" id="GO:0005886">
    <property type="term" value="C:plasma membrane"/>
    <property type="evidence" value="ECO:0007669"/>
    <property type="project" value="UniProtKB-ARBA"/>
</dbReference>
<keyword evidence="5" id="KW-0418">Kinase</keyword>
<dbReference type="EMBL" id="RIBS01000005">
    <property type="protein sequence ID" value="RNF83340.1"/>
    <property type="molecule type" value="Genomic_DNA"/>
</dbReference>
<evidence type="ECO:0000256" key="1">
    <source>
        <dbReference type="ARBA" id="ARBA00000085"/>
    </source>
</evidence>
<dbReference type="CDD" id="cd00082">
    <property type="entry name" value="HisKA"/>
    <property type="match status" value="2"/>
</dbReference>
<evidence type="ECO:0000256" key="6">
    <source>
        <dbReference type="PROSITE-ProRule" id="PRU00169"/>
    </source>
</evidence>
<evidence type="ECO:0000256" key="5">
    <source>
        <dbReference type="ARBA" id="ARBA00022777"/>
    </source>
</evidence>
<dbReference type="Pfam" id="PF02518">
    <property type="entry name" value="HATPase_c"/>
    <property type="match status" value="2"/>
</dbReference>
<protein>
    <recommendedName>
        <fullName evidence="2">histidine kinase</fullName>
        <ecNumber evidence="2">2.7.13.3</ecNumber>
    </recommendedName>
</protein>
<reference evidence="11 12" key="1">
    <citation type="submission" date="2018-11" db="EMBL/GenBank/DDBJ databases">
        <title>Lysobacter cryohumiis sp. nov., isolated from soil in the Tianshan Mountains, Xinjiang, China.</title>
        <authorList>
            <person name="Luo Y."/>
            <person name="Sheng H."/>
        </authorList>
    </citation>
    <scope>NUCLEOTIDE SEQUENCE [LARGE SCALE GENOMIC DNA]</scope>
    <source>
        <strain evidence="11 12">ZS60</strain>
    </source>
</reference>
<dbReference type="SMART" id="SM00065">
    <property type="entry name" value="GAF"/>
    <property type="match status" value="1"/>
</dbReference>
<dbReference type="SMART" id="SM00388">
    <property type="entry name" value="HisKA"/>
    <property type="match status" value="2"/>
</dbReference>
<dbReference type="InterPro" id="IPR003594">
    <property type="entry name" value="HATPase_dom"/>
</dbReference>
<dbReference type="InterPro" id="IPR035965">
    <property type="entry name" value="PAS-like_dom_sf"/>
</dbReference>
<dbReference type="InterPro" id="IPR001789">
    <property type="entry name" value="Sig_transdc_resp-reg_receiver"/>
</dbReference>
<feature type="domain" description="Histidine kinase" evidence="9">
    <location>
        <begin position="337"/>
        <end position="552"/>
    </location>
</feature>
<dbReference type="InterPro" id="IPR029016">
    <property type="entry name" value="GAF-like_dom_sf"/>
</dbReference>
<dbReference type="PROSITE" id="PS50110">
    <property type="entry name" value="RESPONSE_REGULATORY"/>
    <property type="match status" value="1"/>
</dbReference>
<gene>
    <name evidence="11" type="ORF">EER27_12675</name>
</gene>
<dbReference type="SUPFAM" id="SSF55874">
    <property type="entry name" value="ATPase domain of HSP90 chaperone/DNA topoisomerase II/histidine kinase"/>
    <property type="match status" value="2"/>
</dbReference>
<dbReference type="InterPro" id="IPR011006">
    <property type="entry name" value="CheY-like_superfamily"/>
</dbReference>
<dbReference type="Pfam" id="PF13185">
    <property type="entry name" value="GAF_2"/>
    <property type="match status" value="1"/>
</dbReference>
<comment type="caution">
    <text evidence="11">The sequence shown here is derived from an EMBL/GenBank/DDBJ whole genome shotgun (WGS) entry which is preliminary data.</text>
</comment>
<dbReference type="Pfam" id="PF00512">
    <property type="entry name" value="HisKA"/>
    <property type="match status" value="2"/>
</dbReference>
<dbReference type="InterPro" id="IPR004358">
    <property type="entry name" value="Sig_transdc_His_kin-like_C"/>
</dbReference>
<evidence type="ECO:0000259" key="10">
    <source>
        <dbReference type="PROSITE" id="PS50110"/>
    </source>
</evidence>
<organism evidence="11 12">
    <name type="scientific">Montanilutibacter psychrotolerans</name>
    <dbReference type="NCBI Taxonomy" id="1327343"/>
    <lineage>
        <taxon>Bacteria</taxon>
        <taxon>Pseudomonadati</taxon>
        <taxon>Pseudomonadota</taxon>
        <taxon>Gammaproteobacteria</taxon>
        <taxon>Lysobacterales</taxon>
        <taxon>Lysobacteraceae</taxon>
        <taxon>Montanilutibacter</taxon>
    </lineage>
</organism>
<name>A0A3M8SWW6_9GAMM</name>
<evidence type="ECO:0000259" key="9">
    <source>
        <dbReference type="PROSITE" id="PS50109"/>
    </source>
</evidence>
<evidence type="ECO:0000256" key="4">
    <source>
        <dbReference type="ARBA" id="ARBA00022679"/>
    </source>
</evidence>
<dbReference type="InterPro" id="IPR013656">
    <property type="entry name" value="PAS_4"/>
</dbReference>
<feature type="domain" description="Histidine kinase" evidence="9">
    <location>
        <begin position="765"/>
        <end position="979"/>
    </location>
</feature>
<dbReference type="SUPFAM" id="SSF55781">
    <property type="entry name" value="GAF domain-like"/>
    <property type="match status" value="1"/>
</dbReference>
<dbReference type="Gene3D" id="3.30.565.10">
    <property type="entry name" value="Histidine kinase-like ATPase, C-terminal domain"/>
    <property type="match status" value="2"/>
</dbReference>
<dbReference type="SUPFAM" id="SSF47384">
    <property type="entry name" value="Homodimeric domain of signal transducing histidine kinase"/>
    <property type="match status" value="2"/>
</dbReference>
<dbReference type="SUPFAM" id="SSF52172">
    <property type="entry name" value="CheY-like"/>
    <property type="match status" value="1"/>
</dbReference>
<sequence>MAALIRDRDWASTPLGPIEVWPQSLRTAVSICLGSRHPIVLWWGPERWMFYNDAYRPMLGATKHPQFLGASGQACWEEIWDVIGPMMDQVLETGEPTWSEDLFLLMLRYGYLEETYFTFSYSPIRDESGQPVGIFNACTETTARVLSERRMKALREMTIEARSAEEAAQRCADVLADNARDVPFGLVYLLNRAGNRLDLAGRAGLEPGTVAGPACVPMVEFDAATWPLMEVIRSGQPILLIDLAQRFDSLPSAPWGEAPQQAMLVPIARPGSSVPAGVLVLAISPRRIFDDAYRRFFELIANHVAAAVSNARAYEEQRERAEKLAELDRAKTVFFNNVSHEFRTPLTLILSPVADALGDPTKTLQGEALASVHRNALRLLRLVNSLLDFSRIEAGRLTSSFEPTDLSMLTAGLASSFQSLVESVGLKLVVDCAHLPEPIYVDRSQWEKIVLNLISNAFKFTFAGEIVVRLQVTDIDAILTVTDTGTGIPADEMPRIFERFHRIEGARGRSFEGTGIGLALVQELVRQHGGVIHARSVLGKGSTFTVSVPRGAAHLPVDQITAGDHLTFNTVATSDLLEATNWIGEPPSEDAAAPATSPAQAGSGRTDRARLLVADDNADMRDYLVRLLSPRWEVEAVVDGVEALSSALRQPPDLVLSDVMMPRMDGVSLLRALRDDLRTSTVPVVLLSARAGEEAIVAGLETGADDYLVKPFSARELIGRVGTHLELARVRRAATETARVLAETRAALLQDIERKNEELEAFSYSVSHDLRGPLRAIDGFSKILLDEYAPELPADAQDCLRHVCDATRRMGEIINDLLSLSRVSNVELADDAVDMTQLAKKVVSNLRRHDPQRVVDVNIAEGMTTRGDSRLLEIALENLIGNAWKFTSKRDRARIEIGVERQGVESAFFIRDNGAGFDMADAQKLFAPFQRLHSEAQFQGTGIGLTTVHRVISRHRGRIWATGAIDEGATIRFTLASNQPVTTGEHAATMGAHHGAFVT</sequence>
<dbReference type="InterPro" id="IPR036097">
    <property type="entry name" value="HisK_dim/P_sf"/>
</dbReference>
<dbReference type="SMART" id="SM00448">
    <property type="entry name" value="REC"/>
    <property type="match status" value="1"/>
</dbReference>
<dbReference type="Gene3D" id="1.10.287.130">
    <property type="match status" value="2"/>
</dbReference>
<dbReference type="GO" id="GO:0000155">
    <property type="term" value="F:phosphorelay sensor kinase activity"/>
    <property type="evidence" value="ECO:0007669"/>
    <property type="project" value="InterPro"/>
</dbReference>
<feature type="modified residue" description="4-aspartylphosphate" evidence="6">
    <location>
        <position position="658"/>
    </location>
</feature>
<dbReference type="PROSITE" id="PS50109">
    <property type="entry name" value="HIS_KIN"/>
    <property type="match status" value="2"/>
</dbReference>
<dbReference type="Gene3D" id="3.40.50.2300">
    <property type="match status" value="1"/>
</dbReference>
<evidence type="ECO:0000256" key="3">
    <source>
        <dbReference type="ARBA" id="ARBA00022553"/>
    </source>
</evidence>
<dbReference type="SUPFAM" id="SSF55785">
    <property type="entry name" value="PYP-like sensor domain (PAS domain)"/>
    <property type="match status" value="1"/>
</dbReference>
<dbReference type="Proteomes" id="UP000267049">
    <property type="component" value="Unassembled WGS sequence"/>
</dbReference>
<dbReference type="OrthoDB" id="9768069at2"/>
<dbReference type="AlphaFoldDB" id="A0A3M8SWW6"/>
<dbReference type="FunFam" id="3.30.565.10:FF:000006">
    <property type="entry name" value="Sensor histidine kinase WalK"/>
    <property type="match status" value="2"/>
</dbReference>
<keyword evidence="4" id="KW-0808">Transferase</keyword>
<keyword evidence="7" id="KW-0175">Coiled coil</keyword>
<proteinExistence type="predicted"/>
<feature type="domain" description="Response regulatory" evidence="10">
    <location>
        <begin position="610"/>
        <end position="725"/>
    </location>
</feature>
<feature type="coiled-coil region" evidence="7">
    <location>
        <begin position="304"/>
        <end position="331"/>
    </location>
</feature>
<evidence type="ECO:0000256" key="7">
    <source>
        <dbReference type="SAM" id="Coils"/>
    </source>
</evidence>
<evidence type="ECO:0000313" key="11">
    <source>
        <dbReference type="EMBL" id="RNF83340.1"/>
    </source>
</evidence>
<keyword evidence="12" id="KW-1185">Reference proteome</keyword>
<dbReference type="Gene3D" id="3.30.450.40">
    <property type="match status" value="1"/>
</dbReference>
<dbReference type="CDD" id="cd16922">
    <property type="entry name" value="HATPase_EvgS-ArcB-TorS-like"/>
    <property type="match status" value="1"/>
</dbReference>
<evidence type="ECO:0000256" key="8">
    <source>
        <dbReference type="SAM" id="MobiDB-lite"/>
    </source>
</evidence>
<keyword evidence="3 6" id="KW-0597">Phosphoprotein</keyword>
<dbReference type="InterPro" id="IPR036890">
    <property type="entry name" value="HATPase_C_sf"/>
</dbReference>
<dbReference type="CDD" id="cd17574">
    <property type="entry name" value="REC_OmpR"/>
    <property type="match status" value="1"/>
</dbReference>
<evidence type="ECO:0000256" key="2">
    <source>
        <dbReference type="ARBA" id="ARBA00012438"/>
    </source>
</evidence>
<evidence type="ECO:0000313" key="12">
    <source>
        <dbReference type="Proteomes" id="UP000267049"/>
    </source>
</evidence>
<dbReference type="PANTHER" id="PTHR43547:SF2">
    <property type="entry name" value="HYBRID SIGNAL TRANSDUCTION HISTIDINE KINASE C"/>
    <property type="match status" value="1"/>
</dbReference>
<feature type="region of interest" description="Disordered" evidence="8">
    <location>
        <begin position="582"/>
        <end position="607"/>
    </location>
</feature>
<dbReference type="InterPro" id="IPR003661">
    <property type="entry name" value="HisK_dim/P_dom"/>
</dbReference>
<dbReference type="Pfam" id="PF08448">
    <property type="entry name" value="PAS_4"/>
    <property type="match status" value="1"/>
</dbReference>
<feature type="compositionally biased region" description="Low complexity" evidence="8">
    <location>
        <begin position="584"/>
        <end position="604"/>
    </location>
</feature>
<accession>A0A3M8SWW6</accession>